<name>A0AA41CIZ9_STEMA</name>
<organism evidence="1 2">
    <name type="scientific">Stenotrophomonas maltophilia</name>
    <name type="common">Pseudomonas maltophilia</name>
    <name type="synonym">Xanthomonas maltophilia</name>
    <dbReference type="NCBI Taxonomy" id="40324"/>
    <lineage>
        <taxon>Bacteria</taxon>
        <taxon>Pseudomonadati</taxon>
        <taxon>Pseudomonadota</taxon>
        <taxon>Gammaproteobacteria</taxon>
        <taxon>Lysobacterales</taxon>
        <taxon>Lysobacteraceae</taxon>
        <taxon>Stenotrophomonas</taxon>
        <taxon>Stenotrophomonas maltophilia group</taxon>
    </lineage>
</organism>
<dbReference type="Proteomes" id="UP000634179">
    <property type="component" value="Unassembled WGS sequence"/>
</dbReference>
<proteinExistence type="predicted"/>
<accession>A0AA41CIZ9</accession>
<sequence length="97" mass="10634">MQATDGERSDSITITAAVIQWMIATGVDNVQVRSRIDAIVASSHARLLSGQVALSRAWLDSTGNVAIATLKRAPNVCNVFEFSNLSHWHTWHGMQIM</sequence>
<evidence type="ECO:0000313" key="2">
    <source>
        <dbReference type="Proteomes" id="UP000634179"/>
    </source>
</evidence>
<gene>
    <name evidence="1" type="ORF">I5V89_14560</name>
</gene>
<comment type="caution">
    <text evidence="1">The sequence shown here is derived from an EMBL/GenBank/DDBJ whole genome shotgun (WGS) entry which is preliminary data.</text>
</comment>
<dbReference type="AlphaFoldDB" id="A0AA41CIZ9"/>
<dbReference type="EMBL" id="JADUOV010000010">
    <property type="protein sequence ID" value="MBH1791093.1"/>
    <property type="molecule type" value="Genomic_DNA"/>
</dbReference>
<protein>
    <submittedName>
        <fullName evidence="1">Uncharacterized protein</fullName>
    </submittedName>
</protein>
<evidence type="ECO:0000313" key="1">
    <source>
        <dbReference type="EMBL" id="MBH1791093.1"/>
    </source>
</evidence>
<reference evidence="1" key="1">
    <citation type="submission" date="2020-11" db="EMBL/GenBank/DDBJ databases">
        <title>Enhanced detection system for hospital associated transmission using whole genome sequencing surveillance.</title>
        <authorList>
            <person name="Harrison L.H."/>
            <person name="Van Tyne D."/>
            <person name="Marsh J.W."/>
            <person name="Griffith M.P."/>
            <person name="Snyder D.J."/>
            <person name="Cooper V.S."/>
            <person name="Mustapha M."/>
        </authorList>
    </citation>
    <scope>NUCLEOTIDE SEQUENCE</scope>
    <source>
        <strain evidence="1">STEN00053</strain>
    </source>
</reference>